<keyword evidence="6" id="KW-0418">Kinase</keyword>
<evidence type="ECO:0000256" key="6">
    <source>
        <dbReference type="ARBA" id="ARBA00022777"/>
    </source>
</evidence>
<sequence length="756" mass="81303">MLSAIAARKAAQAARQDVTNHALRPPTPTPPPPETTAAIKPTPKRKSSSQSTKPAKRKKEKRTPGKAPRYFTEPEPDTFQEQDDVIVIESDEEVLSEDVETPEPTAGRGRWSPSVPLNDSSDEEDDVPFSVLASTKSPLGKVESPDVLSTFLPVPSQNTFILNPEAVAALHIDDDTRSKATIVALKPEETLCLLGTYTFSVLQGSITHSGVTIPSSPRSHRVFAPRSSPLPVLEGVDGVSAISNIRQLPEALHSLIGSPIALVLLQELRTGVEGLGRICRTFDGVFEPSRWQSSVASPDLQLSGVQMVTSQTRDIRPFDVPVSWARALSSVSTAEAATVHFVKGPKKSGKSTFARTLVNSLLTRYQKVAYLECDLGQSEFTPGGMVALNVISNPLFGPPFAHPTLPHRAHYIGATTPRSSPSHYLAAIQSALETYRLDIQTPAISPQDDDERISDAIPLVINTMGWYKGLGADLTLKIQDMACPTDIYEIEAPFDPAWPAAPTTPFPTPPAAYLASESQARTHTLQPIQPSVLSTNYSAADHRALALMSYFYADFSTSPPSPVDELPQLTATTWRTSLPLVAQPPYEVDASRMFDNVVLTGAGTEDVVPTEVGRVLNGAIVGLVACEPGTLDLDMDATETASASAGGIPYMQGAAPPSPATSTCHGLALLRSVSPTSAQVHVLTPLPPRLLATARVLVKGELELPVWGMLDFRSESGEEVAGVERGRVPYLQWGKGEGVGGERRRVRRNLMRKGQM</sequence>
<dbReference type="Gene3D" id="3.40.50.300">
    <property type="entry name" value="P-loop containing nucleotide triphosphate hydrolases"/>
    <property type="match status" value="1"/>
</dbReference>
<evidence type="ECO:0000256" key="1">
    <source>
        <dbReference type="ARBA" id="ARBA00011003"/>
    </source>
</evidence>
<dbReference type="OrthoDB" id="2405412at2759"/>
<proteinExistence type="inferred from homology"/>
<reference evidence="10" key="1">
    <citation type="submission" date="2022-07" db="EMBL/GenBank/DDBJ databases">
        <title>The genome of Lyophyllum shimeji provides insight into the initial evolution of ectomycorrhizal fungal genome.</title>
        <authorList>
            <person name="Kobayashi Y."/>
            <person name="Shibata T."/>
            <person name="Hirakawa H."/>
            <person name="Shigenobu S."/>
            <person name="Nishiyama T."/>
            <person name="Yamada A."/>
            <person name="Hasebe M."/>
            <person name="Kawaguchi M."/>
        </authorList>
    </citation>
    <scope>NUCLEOTIDE SEQUENCE</scope>
    <source>
        <strain evidence="10">AT787</strain>
    </source>
</reference>
<dbReference type="InterPro" id="IPR045116">
    <property type="entry name" value="Clp1/Grc3"/>
</dbReference>
<dbReference type="PANTHER" id="PTHR12755">
    <property type="entry name" value="CLEAVAGE/POLYADENYLATION FACTOR IA SUBUNIT CLP1P"/>
    <property type="match status" value="1"/>
</dbReference>
<evidence type="ECO:0000256" key="3">
    <source>
        <dbReference type="ARBA" id="ARBA00019824"/>
    </source>
</evidence>
<feature type="compositionally biased region" description="Acidic residues" evidence="8">
    <location>
        <begin position="74"/>
        <end position="101"/>
    </location>
</feature>
<organism evidence="10 11">
    <name type="scientific">Lyophyllum shimeji</name>
    <name type="common">Hon-shimeji</name>
    <name type="synonym">Tricholoma shimeji</name>
    <dbReference type="NCBI Taxonomy" id="47721"/>
    <lineage>
        <taxon>Eukaryota</taxon>
        <taxon>Fungi</taxon>
        <taxon>Dikarya</taxon>
        <taxon>Basidiomycota</taxon>
        <taxon>Agaricomycotina</taxon>
        <taxon>Agaricomycetes</taxon>
        <taxon>Agaricomycetidae</taxon>
        <taxon>Agaricales</taxon>
        <taxon>Tricholomatineae</taxon>
        <taxon>Lyophyllaceae</taxon>
        <taxon>Lyophyllum</taxon>
    </lineage>
</organism>
<evidence type="ECO:0000259" key="9">
    <source>
        <dbReference type="Pfam" id="PF16575"/>
    </source>
</evidence>
<name>A0A9P3UH40_LYOSH</name>
<protein>
    <recommendedName>
        <fullName evidence="3">Polynucleotide 5'-hydroxyl-kinase GRC3</fullName>
    </recommendedName>
    <alternativeName>
        <fullName evidence="2">Polynucleotide 5'-hydroxyl-kinase grc3</fullName>
    </alternativeName>
</protein>
<comment type="similarity">
    <text evidence="1">Belongs to the Clp1 family. NOL9/GRC3 subfamily.</text>
</comment>
<dbReference type="GO" id="GO:0005524">
    <property type="term" value="F:ATP binding"/>
    <property type="evidence" value="ECO:0007669"/>
    <property type="project" value="UniProtKB-KW"/>
</dbReference>
<dbReference type="EMBL" id="BRPK01000001">
    <property type="protein sequence ID" value="GLB33144.1"/>
    <property type="molecule type" value="Genomic_DNA"/>
</dbReference>
<dbReference type="GO" id="GO:0051731">
    <property type="term" value="F:polynucleotide 5'-hydroxyl-kinase activity"/>
    <property type="evidence" value="ECO:0007669"/>
    <property type="project" value="InterPro"/>
</dbReference>
<dbReference type="AlphaFoldDB" id="A0A9P3UH40"/>
<evidence type="ECO:0000313" key="11">
    <source>
        <dbReference type="Proteomes" id="UP001063166"/>
    </source>
</evidence>
<evidence type="ECO:0000256" key="7">
    <source>
        <dbReference type="ARBA" id="ARBA00022840"/>
    </source>
</evidence>
<dbReference type="InterPro" id="IPR032319">
    <property type="entry name" value="CLP1_P"/>
</dbReference>
<accession>A0A9P3UH40</accession>
<feature type="region of interest" description="Disordered" evidence="8">
    <location>
        <begin position="1"/>
        <end position="126"/>
    </location>
</feature>
<gene>
    <name evidence="10" type="primary">GRC3</name>
    <name evidence="10" type="ORF">LshimejAT787_0100290</name>
</gene>
<keyword evidence="4" id="KW-0808">Transferase</keyword>
<dbReference type="InterPro" id="IPR027417">
    <property type="entry name" value="P-loop_NTPase"/>
</dbReference>
<dbReference type="Pfam" id="PF16575">
    <property type="entry name" value="CLP1_P"/>
    <property type="match status" value="1"/>
</dbReference>
<dbReference type="GO" id="GO:0005634">
    <property type="term" value="C:nucleus"/>
    <property type="evidence" value="ECO:0007669"/>
    <property type="project" value="TreeGrafter"/>
</dbReference>
<keyword evidence="11" id="KW-1185">Reference proteome</keyword>
<keyword evidence="5" id="KW-0547">Nucleotide-binding</keyword>
<feature type="compositionally biased region" description="Low complexity" evidence="8">
    <location>
        <begin position="1"/>
        <end position="16"/>
    </location>
</feature>
<dbReference type="GO" id="GO:0000448">
    <property type="term" value="P:cleavage in ITS2 between 5.8S rRNA and LSU-rRNA of tricistronic rRNA transcript (SSU-rRNA, 5.8S rRNA, LSU-rRNA)"/>
    <property type="evidence" value="ECO:0007669"/>
    <property type="project" value="TreeGrafter"/>
</dbReference>
<evidence type="ECO:0000256" key="2">
    <source>
        <dbReference type="ARBA" id="ARBA00018706"/>
    </source>
</evidence>
<evidence type="ECO:0000256" key="5">
    <source>
        <dbReference type="ARBA" id="ARBA00022741"/>
    </source>
</evidence>
<dbReference type="Proteomes" id="UP001063166">
    <property type="component" value="Unassembled WGS sequence"/>
</dbReference>
<dbReference type="PANTHER" id="PTHR12755:SF3">
    <property type="entry name" value="POLYNUCLEOTIDE 5'-HYDROXYL-KINASE NOL9"/>
    <property type="match status" value="1"/>
</dbReference>
<evidence type="ECO:0000256" key="4">
    <source>
        <dbReference type="ARBA" id="ARBA00022679"/>
    </source>
</evidence>
<evidence type="ECO:0000256" key="8">
    <source>
        <dbReference type="SAM" id="MobiDB-lite"/>
    </source>
</evidence>
<feature type="domain" description="Clp1 P-loop" evidence="9">
    <location>
        <begin position="344"/>
        <end position="487"/>
    </location>
</feature>
<feature type="compositionally biased region" description="Pro residues" evidence="8">
    <location>
        <begin position="25"/>
        <end position="34"/>
    </location>
</feature>
<keyword evidence="7" id="KW-0067">ATP-binding</keyword>
<evidence type="ECO:0000313" key="10">
    <source>
        <dbReference type="EMBL" id="GLB33144.1"/>
    </source>
</evidence>
<comment type="caution">
    <text evidence="10">The sequence shown here is derived from an EMBL/GenBank/DDBJ whole genome shotgun (WGS) entry which is preliminary data.</text>
</comment>